<dbReference type="PANTHER" id="PTHR33121:SF70">
    <property type="entry name" value="SIGNALING PROTEIN YKOW"/>
    <property type="match status" value="1"/>
</dbReference>
<reference evidence="4" key="1">
    <citation type="submission" date="2016-10" db="EMBL/GenBank/DDBJ databases">
        <authorList>
            <person name="Varghese N."/>
            <person name="Submissions S."/>
        </authorList>
    </citation>
    <scope>NUCLEOTIDE SEQUENCE [LARGE SCALE GENOMIC DNA]</scope>
    <source>
        <strain evidence="4">DSM 4771</strain>
    </source>
</reference>
<feature type="domain" description="EAL" evidence="1">
    <location>
        <begin position="356"/>
        <end position="608"/>
    </location>
</feature>
<dbReference type="InterPro" id="IPR035919">
    <property type="entry name" value="EAL_sf"/>
</dbReference>
<dbReference type="InterPro" id="IPR043128">
    <property type="entry name" value="Rev_trsase/Diguanyl_cyclase"/>
</dbReference>
<dbReference type="FunFam" id="3.20.20.450:FF:000001">
    <property type="entry name" value="Cyclic di-GMP phosphodiesterase yahA"/>
    <property type="match status" value="1"/>
</dbReference>
<dbReference type="InterPro" id="IPR001633">
    <property type="entry name" value="EAL_dom"/>
</dbReference>
<dbReference type="PROSITE" id="PS50887">
    <property type="entry name" value="GGDEF"/>
    <property type="match status" value="1"/>
</dbReference>
<dbReference type="InterPro" id="IPR050706">
    <property type="entry name" value="Cyclic-di-GMP_PDE-like"/>
</dbReference>
<feature type="domain" description="GGDEF" evidence="2">
    <location>
        <begin position="214"/>
        <end position="347"/>
    </location>
</feature>
<sequence length="610" mass="69587">MEGELSKRLFHLFEDPLFIVTGEGTVVHRNEAAKKYKKAEYLIEGIKHNTNPGKNQYLLLPEMQGHKLLHEAKVLTVSEKYKAVLLRKASLKEEIAPLSKLKKGSREGTVIFDEERIYDCDSGFSRFFNKQPEDIIGSSIYEFLKYGPGDYLHAVKAESIFEVLGRTSLPGLEKAWIMSIREEENREQAVCPGLLGRKAFVNLAKRLIDDPEVEELAIYTLDLDHFRQINDTLGYGFGEKLIAACGERLEQLNNEKVTIGHLGGDEFLVCSTGNKDRKEIEEFAERLLDKFRLPFNIDEHEITISLRIGISTYPHHAKTVDELLRQADSAMYQLKEQRTNDYQFYSASISKSFEALLSMEADLSKARELKEFEVHYQPQTNIETGEIIGCEALLRWNHSQKGYIPPGVFIPVLEKNNQINEMGEWILQQACHQNKKWQDEGCPPIVVSVNLSAKQLHDPDLVSTVRKALKDSELAACYLELEITESMAMTNETTVLKTLQELRHLGVQVSIDDFGTGYSSLQYLSRFPVNKLKIDKVFLHENKGRNEAIVKSIIHMSHALNLRVIAEGIETEEQLKFLQSEKCDEGQGYFFSKPLPAHETKKWMTQVGET</sequence>
<dbReference type="InterPro" id="IPR000160">
    <property type="entry name" value="GGDEF_dom"/>
</dbReference>
<dbReference type="PANTHER" id="PTHR33121">
    <property type="entry name" value="CYCLIC DI-GMP PHOSPHODIESTERASE PDEF"/>
    <property type="match status" value="1"/>
</dbReference>
<dbReference type="SUPFAM" id="SSF55073">
    <property type="entry name" value="Nucleotide cyclase"/>
    <property type="match status" value="1"/>
</dbReference>
<dbReference type="RefSeq" id="WP_093192873.1">
    <property type="nucleotide sequence ID" value="NZ_FNEV01000002.1"/>
</dbReference>
<gene>
    <name evidence="3" type="ORF">SAMN04490247_1139</name>
</gene>
<protein>
    <submittedName>
        <fullName evidence="3">Diguanylate cyclase (GGDEF) domain-containing protein</fullName>
    </submittedName>
</protein>
<dbReference type="NCBIfam" id="TIGR00254">
    <property type="entry name" value="GGDEF"/>
    <property type="match status" value="1"/>
</dbReference>
<dbReference type="SUPFAM" id="SSF141868">
    <property type="entry name" value="EAL domain-like"/>
    <property type="match status" value="1"/>
</dbReference>
<dbReference type="OrthoDB" id="9759607at2"/>
<dbReference type="CDD" id="cd01948">
    <property type="entry name" value="EAL"/>
    <property type="match status" value="1"/>
</dbReference>
<evidence type="ECO:0000259" key="2">
    <source>
        <dbReference type="PROSITE" id="PS50887"/>
    </source>
</evidence>
<dbReference type="EMBL" id="FNEV01000002">
    <property type="protein sequence ID" value="SDJ18398.1"/>
    <property type="molecule type" value="Genomic_DNA"/>
</dbReference>
<evidence type="ECO:0000259" key="1">
    <source>
        <dbReference type="PROSITE" id="PS50883"/>
    </source>
</evidence>
<dbReference type="GO" id="GO:0071111">
    <property type="term" value="F:cyclic-guanylate-specific phosphodiesterase activity"/>
    <property type="evidence" value="ECO:0007669"/>
    <property type="project" value="InterPro"/>
</dbReference>
<dbReference type="Gene3D" id="3.20.20.450">
    <property type="entry name" value="EAL domain"/>
    <property type="match status" value="1"/>
</dbReference>
<evidence type="ECO:0000313" key="4">
    <source>
        <dbReference type="Proteomes" id="UP000199225"/>
    </source>
</evidence>
<dbReference type="InterPro" id="IPR029787">
    <property type="entry name" value="Nucleotide_cyclase"/>
</dbReference>
<dbReference type="SMART" id="SM00267">
    <property type="entry name" value="GGDEF"/>
    <property type="match status" value="1"/>
</dbReference>
<dbReference type="Proteomes" id="UP000199225">
    <property type="component" value="Unassembled WGS sequence"/>
</dbReference>
<name>A0A1G8RN20_9BACI</name>
<dbReference type="STRING" id="86666.SAMN04490247_1139"/>
<dbReference type="AlphaFoldDB" id="A0A1G8RN20"/>
<accession>A0A1G8RN20</accession>
<dbReference type="Pfam" id="PF00563">
    <property type="entry name" value="EAL"/>
    <property type="match status" value="1"/>
</dbReference>
<evidence type="ECO:0000313" key="3">
    <source>
        <dbReference type="EMBL" id="SDJ18398.1"/>
    </source>
</evidence>
<dbReference type="Gene3D" id="3.30.70.270">
    <property type="match status" value="1"/>
</dbReference>
<dbReference type="PROSITE" id="PS50883">
    <property type="entry name" value="EAL"/>
    <property type="match status" value="1"/>
</dbReference>
<proteinExistence type="predicted"/>
<organism evidence="3 4">
    <name type="scientific">Salimicrobium halophilum</name>
    <dbReference type="NCBI Taxonomy" id="86666"/>
    <lineage>
        <taxon>Bacteria</taxon>
        <taxon>Bacillati</taxon>
        <taxon>Bacillota</taxon>
        <taxon>Bacilli</taxon>
        <taxon>Bacillales</taxon>
        <taxon>Bacillaceae</taxon>
        <taxon>Salimicrobium</taxon>
    </lineage>
</organism>
<dbReference type="SMART" id="SM00052">
    <property type="entry name" value="EAL"/>
    <property type="match status" value="1"/>
</dbReference>
<keyword evidence="4" id="KW-1185">Reference proteome</keyword>
<dbReference type="CDD" id="cd01949">
    <property type="entry name" value="GGDEF"/>
    <property type="match status" value="1"/>
</dbReference>
<dbReference type="Pfam" id="PF00990">
    <property type="entry name" value="GGDEF"/>
    <property type="match status" value="1"/>
</dbReference>